<feature type="chain" id="PRO_5012891751" evidence="1">
    <location>
        <begin position="21"/>
        <end position="533"/>
    </location>
</feature>
<name>A0A1X7LI63_9BACT</name>
<dbReference type="GO" id="GO:0006508">
    <property type="term" value="P:proteolysis"/>
    <property type="evidence" value="ECO:0007669"/>
    <property type="project" value="InterPro"/>
</dbReference>
<dbReference type="Proteomes" id="UP000193804">
    <property type="component" value="Unassembled WGS sequence"/>
</dbReference>
<dbReference type="Pfam" id="PF00656">
    <property type="entry name" value="Peptidase_C14"/>
    <property type="match status" value="1"/>
</dbReference>
<feature type="signal peptide" evidence="1">
    <location>
        <begin position="1"/>
        <end position="20"/>
    </location>
</feature>
<dbReference type="Gene3D" id="3.40.50.1460">
    <property type="match status" value="1"/>
</dbReference>
<keyword evidence="1" id="KW-0732">Signal</keyword>
<reference evidence="4" key="1">
    <citation type="submission" date="2017-04" db="EMBL/GenBank/DDBJ databases">
        <authorList>
            <person name="Varghese N."/>
            <person name="Submissions S."/>
        </authorList>
    </citation>
    <scope>NUCLEOTIDE SEQUENCE [LARGE SCALE GENOMIC DNA]</scope>
    <source>
        <strain evidence="4">DSM 4125</strain>
    </source>
</reference>
<feature type="domain" description="Peptidase C14 caspase" evidence="2">
    <location>
        <begin position="301"/>
        <end position="504"/>
    </location>
</feature>
<evidence type="ECO:0000313" key="4">
    <source>
        <dbReference type="Proteomes" id="UP000193804"/>
    </source>
</evidence>
<dbReference type="EMBL" id="FXAW01000013">
    <property type="protein sequence ID" value="SMG53023.1"/>
    <property type="molecule type" value="Genomic_DNA"/>
</dbReference>
<evidence type="ECO:0000259" key="2">
    <source>
        <dbReference type="Pfam" id="PF00656"/>
    </source>
</evidence>
<dbReference type="STRING" id="1028.SAMN05661096_04035"/>
<organism evidence="3 4">
    <name type="scientific">Marivirga sericea</name>
    <dbReference type="NCBI Taxonomy" id="1028"/>
    <lineage>
        <taxon>Bacteria</taxon>
        <taxon>Pseudomonadati</taxon>
        <taxon>Bacteroidota</taxon>
        <taxon>Cytophagia</taxon>
        <taxon>Cytophagales</taxon>
        <taxon>Marivirgaceae</taxon>
        <taxon>Marivirga</taxon>
    </lineage>
</organism>
<evidence type="ECO:0000313" key="3">
    <source>
        <dbReference type="EMBL" id="SMG53023.1"/>
    </source>
</evidence>
<dbReference type="PANTHER" id="PTHR22576">
    <property type="entry name" value="MUCOSA ASSOCIATED LYMPHOID TISSUE LYMPHOMA TRANSLOCATION PROTEIN 1/PARACASPASE"/>
    <property type="match status" value="1"/>
</dbReference>
<proteinExistence type="predicted"/>
<dbReference type="InterPro" id="IPR052039">
    <property type="entry name" value="Caspase-related_regulators"/>
</dbReference>
<dbReference type="OrthoDB" id="976443at2"/>
<dbReference type="GO" id="GO:0004197">
    <property type="term" value="F:cysteine-type endopeptidase activity"/>
    <property type="evidence" value="ECO:0007669"/>
    <property type="project" value="InterPro"/>
</dbReference>
<dbReference type="AlphaFoldDB" id="A0A1X7LI63"/>
<keyword evidence="4" id="KW-1185">Reference proteome</keyword>
<dbReference type="InterPro" id="IPR029030">
    <property type="entry name" value="Caspase-like_dom_sf"/>
</dbReference>
<protein>
    <submittedName>
        <fullName evidence="3">Caspase domain-containing protein</fullName>
    </submittedName>
</protein>
<sequence>MKSLYISIIFLLNLTCPICAQTIKLEGIQKDEFIGDVNLMPDSSLLVLSVIDDINTVKRYVNLNGLWVEKDNSLNKLINSLSNQHKHLLFSIDYTKLVVLTTEDKENRAYLFKKSVQGDWELPVEILKRLRNEFQHSPPSISVDGEKFYTTAYGLSANNIIIHNAITEVEEKSIKIDEFESIDQVYPLNRSSFIVAALKRKDKHNSYFYIQIEQNGNYTAPLYIPELVPENPSDRIKISLSPFPGWVIAQNQENKEISAIKLSARITDEWMQKSPNQRQTVQSKAEETKTNSYVSPKGQYHALLIGNSVYQDRSLNLEKPVEDVLKLKEVLLSKYSFEEENIFTLLNGSRSQILTKLYQLRLKLDQDDNLLIFYAGHGYWDKAVEQGYWWPTDVDTNNPSNWLSNSDLKEQIRAIPTAHTLLISDACFSGGIFKTRGIEDLRDANTSIQLLYRMPSRRAISSGTLSTVPDNSVFFKYLSKYLEDNENKYLPSTELFTSIRKSVLNNSLTVPQDGVIMGTGDEGGDFIFISKKQ</sequence>
<dbReference type="RefSeq" id="WP_085519146.1">
    <property type="nucleotide sequence ID" value="NZ_FXAW01000013.1"/>
</dbReference>
<dbReference type="PANTHER" id="PTHR22576:SF37">
    <property type="entry name" value="MUCOSA-ASSOCIATED LYMPHOID TISSUE LYMPHOMA TRANSLOCATION PROTEIN 1"/>
    <property type="match status" value="1"/>
</dbReference>
<gene>
    <name evidence="3" type="ORF">SAMN05661096_04035</name>
</gene>
<accession>A0A1X7LI63</accession>
<dbReference type="InterPro" id="IPR011600">
    <property type="entry name" value="Pept_C14_caspase"/>
</dbReference>
<dbReference type="SUPFAM" id="SSF52129">
    <property type="entry name" value="Caspase-like"/>
    <property type="match status" value="1"/>
</dbReference>
<evidence type="ECO:0000256" key="1">
    <source>
        <dbReference type="SAM" id="SignalP"/>
    </source>
</evidence>